<keyword evidence="4 8" id="KW-0812">Transmembrane</keyword>
<keyword evidence="5 8" id="KW-1133">Transmembrane helix</keyword>
<evidence type="ECO:0000256" key="1">
    <source>
        <dbReference type="ARBA" id="ARBA00004651"/>
    </source>
</evidence>
<dbReference type="Gene3D" id="1.20.1720.10">
    <property type="entry name" value="Multidrug resistance protein D"/>
    <property type="match status" value="1"/>
</dbReference>
<feature type="transmembrane region" description="Helical" evidence="8">
    <location>
        <begin position="292"/>
        <end position="317"/>
    </location>
</feature>
<comment type="subcellular location">
    <subcellularLocation>
        <location evidence="1">Cell membrane</location>
        <topology evidence="1">Multi-pass membrane protein</topology>
    </subcellularLocation>
</comment>
<accession>A0ABX6EJ30</accession>
<dbReference type="NCBIfam" id="TIGR00711">
    <property type="entry name" value="efflux_EmrB"/>
    <property type="match status" value="1"/>
</dbReference>
<feature type="region of interest" description="Disordered" evidence="7">
    <location>
        <begin position="1"/>
        <end position="26"/>
    </location>
</feature>
<keyword evidence="2" id="KW-0813">Transport</keyword>
<feature type="transmembrane region" description="Helical" evidence="8">
    <location>
        <begin position="427"/>
        <end position="448"/>
    </location>
</feature>
<feature type="transmembrane region" description="Helical" evidence="8">
    <location>
        <begin position="361"/>
        <end position="382"/>
    </location>
</feature>
<proteinExistence type="predicted"/>
<dbReference type="RefSeq" id="WP_154453016.1">
    <property type="nucleotide sequence ID" value="NZ_CP044328.1"/>
</dbReference>
<evidence type="ECO:0000313" key="11">
    <source>
        <dbReference type="Proteomes" id="UP000424673"/>
    </source>
</evidence>
<evidence type="ECO:0000256" key="5">
    <source>
        <dbReference type="ARBA" id="ARBA00022989"/>
    </source>
</evidence>
<dbReference type="PANTHER" id="PTHR42718:SF46">
    <property type="entry name" value="BLR6921 PROTEIN"/>
    <property type="match status" value="1"/>
</dbReference>
<evidence type="ECO:0000256" key="4">
    <source>
        <dbReference type="ARBA" id="ARBA00022692"/>
    </source>
</evidence>
<evidence type="ECO:0000256" key="7">
    <source>
        <dbReference type="SAM" id="MobiDB-lite"/>
    </source>
</evidence>
<dbReference type="InterPro" id="IPR036259">
    <property type="entry name" value="MFS_trans_sf"/>
</dbReference>
<dbReference type="PRINTS" id="PR01036">
    <property type="entry name" value="TCRTETB"/>
</dbReference>
<feature type="transmembrane region" description="Helical" evidence="8">
    <location>
        <begin position="192"/>
        <end position="212"/>
    </location>
</feature>
<dbReference type="InterPro" id="IPR020846">
    <property type="entry name" value="MFS_dom"/>
</dbReference>
<name>A0ABX6EJ30_9HYPH</name>
<sequence length="498" mass="51637">MTCDLEKNVGRVRPRGSSSGETPPADSVEARALNPWLVVALVSIGAFLGQFDASVVQLALPTLGKTFDASLETVSWVALAYLVSFASCLPIFGRLCDMFGRKSLYLIGYLLFVFASSLCGLASDIDWLILFRVLQGVGGSLLGANSIAILVSSVGKDQQGRALGFFAAAQAVGMSAGPAVGGLLLASLGWRWLFWVCVPIGIVAAAIGWLALPQTKVLNERATFDWRGALLLGPALICLVLVLNQVSAWGAASPATLFLIALSVVLMALLVRQERGSPSPLVDLRLFQSKGFSFGAIAVLLGYAMLYGMFFLISFALEHGYGDSPLAAGLRLAIIPVAVGVTAPFGGSLSDRLGARMLSGAGMTLCCVALAVLGFAIVSQSASRTPDAVAFALFGAGLGVFIAPNNHATINAAPKHLAGQAGAMLNLMRVLGTSIGVASASSTLSWGIQLVTGSYGDWKSFPGSTTLYAVDIGLVMLACMAAVAGLISVLRPVEEKAS</sequence>
<evidence type="ECO:0000256" key="2">
    <source>
        <dbReference type="ARBA" id="ARBA00022448"/>
    </source>
</evidence>
<protein>
    <submittedName>
        <fullName evidence="10">DHA2 family efflux MFS transporter permease subunit</fullName>
    </submittedName>
</protein>
<feature type="transmembrane region" description="Helical" evidence="8">
    <location>
        <begin position="468"/>
        <end position="490"/>
    </location>
</feature>
<feature type="transmembrane region" description="Helical" evidence="8">
    <location>
        <begin position="249"/>
        <end position="271"/>
    </location>
</feature>
<feature type="transmembrane region" description="Helical" evidence="8">
    <location>
        <begin position="73"/>
        <end position="92"/>
    </location>
</feature>
<gene>
    <name evidence="10" type="ORF">F7D13_12535</name>
</gene>
<feature type="transmembrane region" description="Helical" evidence="8">
    <location>
        <begin position="224"/>
        <end position="243"/>
    </location>
</feature>
<reference evidence="10 11" key="2">
    <citation type="journal article" date="2021" name="AMB Express">
        <title>Isolation and characterisation of Methylocystis spp. for poly-3-hydroxybutyrate production using waste methane feedstocks.</title>
        <authorList>
            <person name="Rumah B.L."/>
            <person name="Stead C.E."/>
            <person name="Claxton Stevens B.H."/>
            <person name="Minton N.P."/>
            <person name="Grosse-Honebrink A."/>
            <person name="Zhang Y."/>
        </authorList>
    </citation>
    <scope>NUCLEOTIDE SEQUENCE [LARGE SCALE GENOMIC DNA]</scope>
    <source>
        <strain evidence="10 11">BRCS1</strain>
    </source>
</reference>
<keyword evidence="11" id="KW-1185">Reference proteome</keyword>
<dbReference type="EMBL" id="CP044328">
    <property type="protein sequence ID" value="QGM94781.1"/>
    <property type="molecule type" value="Genomic_DNA"/>
</dbReference>
<dbReference type="CDD" id="cd17321">
    <property type="entry name" value="MFS_MMR_MDR_like"/>
    <property type="match status" value="1"/>
</dbReference>
<dbReference type="PROSITE" id="PS50850">
    <property type="entry name" value="MFS"/>
    <property type="match status" value="1"/>
</dbReference>
<dbReference type="Pfam" id="PF07690">
    <property type="entry name" value="MFS_1"/>
    <property type="match status" value="1"/>
</dbReference>
<feature type="domain" description="Major facilitator superfamily (MFS) profile" evidence="9">
    <location>
        <begin position="38"/>
        <end position="496"/>
    </location>
</feature>
<feature type="transmembrane region" description="Helical" evidence="8">
    <location>
        <begin position="104"/>
        <end position="123"/>
    </location>
</feature>
<dbReference type="SUPFAM" id="SSF103473">
    <property type="entry name" value="MFS general substrate transporter"/>
    <property type="match status" value="1"/>
</dbReference>
<feature type="transmembrane region" description="Helical" evidence="8">
    <location>
        <begin position="163"/>
        <end position="186"/>
    </location>
</feature>
<evidence type="ECO:0000259" key="9">
    <source>
        <dbReference type="PROSITE" id="PS50850"/>
    </source>
</evidence>
<dbReference type="Gene3D" id="1.20.1250.20">
    <property type="entry name" value="MFS general substrate transporter like domains"/>
    <property type="match status" value="1"/>
</dbReference>
<evidence type="ECO:0000256" key="8">
    <source>
        <dbReference type="SAM" id="Phobius"/>
    </source>
</evidence>
<reference evidence="11" key="1">
    <citation type="submission" date="2019-09" db="EMBL/GenBank/DDBJ databases">
        <title>Isolation and complete genome sequencing of Methylocystis species.</title>
        <authorList>
            <person name="Rumah B.L."/>
            <person name="Stead C.E."/>
            <person name="Stevens B.C."/>
            <person name="Minton N.P."/>
            <person name="Grosse-Honebrink A."/>
            <person name="Zhang Y."/>
        </authorList>
    </citation>
    <scope>NUCLEOTIDE SEQUENCE [LARGE SCALE GENOMIC DNA]</scope>
    <source>
        <strain evidence="11">BRCS1</strain>
    </source>
</reference>
<feature type="transmembrane region" description="Helical" evidence="8">
    <location>
        <begin position="388"/>
        <end position="406"/>
    </location>
</feature>
<dbReference type="PANTHER" id="PTHR42718">
    <property type="entry name" value="MAJOR FACILITATOR SUPERFAMILY MULTIDRUG TRANSPORTER MFSC"/>
    <property type="match status" value="1"/>
</dbReference>
<feature type="transmembrane region" description="Helical" evidence="8">
    <location>
        <begin position="36"/>
        <end position="53"/>
    </location>
</feature>
<feature type="transmembrane region" description="Helical" evidence="8">
    <location>
        <begin position="129"/>
        <end position="151"/>
    </location>
</feature>
<keyword evidence="3" id="KW-1003">Cell membrane</keyword>
<evidence type="ECO:0000256" key="3">
    <source>
        <dbReference type="ARBA" id="ARBA00022475"/>
    </source>
</evidence>
<evidence type="ECO:0000313" key="10">
    <source>
        <dbReference type="EMBL" id="QGM94781.1"/>
    </source>
</evidence>
<organism evidence="10 11">
    <name type="scientific">Methylocystis rosea</name>
    <dbReference type="NCBI Taxonomy" id="173366"/>
    <lineage>
        <taxon>Bacteria</taxon>
        <taxon>Pseudomonadati</taxon>
        <taxon>Pseudomonadota</taxon>
        <taxon>Alphaproteobacteria</taxon>
        <taxon>Hyphomicrobiales</taxon>
        <taxon>Methylocystaceae</taxon>
        <taxon>Methylocystis</taxon>
    </lineage>
</organism>
<dbReference type="InterPro" id="IPR004638">
    <property type="entry name" value="EmrB-like"/>
</dbReference>
<keyword evidence="6 8" id="KW-0472">Membrane</keyword>
<dbReference type="InterPro" id="IPR011701">
    <property type="entry name" value="MFS"/>
</dbReference>
<evidence type="ECO:0000256" key="6">
    <source>
        <dbReference type="ARBA" id="ARBA00023136"/>
    </source>
</evidence>
<feature type="transmembrane region" description="Helical" evidence="8">
    <location>
        <begin position="329"/>
        <end position="349"/>
    </location>
</feature>
<dbReference type="Proteomes" id="UP000424673">
    <property type="component" value="Chromosome"/>
</dbReference>